<evidence type="ECO:0000313" key="3">
    <source>
        <dbReference type="EMBL" id="GGC17817.1"/>
    </source>
</evidence>
<reference evidence="4" key="1">
    <citation type="journal article" date="2019" name="Int. J. Syst. Evol. Microbiol.">
        <title>The Global Catalogue of Microorganisms (GCM) 10K type strain sequencing project: providing services to taxonomists for standard genome sequencing and annotation.</title>
        <authorList>
            <consortium name="The Broad Institute Genomics Platform"/>
            <consortium name="The Broad Institute Genome Sequencing Center for Infectious Disease"/>
            <person name="Wu L."/>
            <person name="Ma J."/>
        </authorList>
    </citation>
    <scope>NUCLEOTIDE SEQUENCE [LARGE SCALE GENOMIC DNA]</scope>
    <source>
        <strain evidence="4">CGMCC 1.12478</strain>
    </source>
</reference>
<dbReference type="SUPFAM" id="SSF56436">
    <property type="entry name" value="C-type lectin-like"/>
    <property type="match status" value="1"/>
</dbReference>
<proteinExistence type="predicted"/>
<evidence type="ECO:0000256" key="1">
    <source>
        <dbReference type="SAM" id="Phobius"/>
    </source>
</evidence>
<gene>
    <name evidence="3" type="ORF">GCM10011363_38040</name>
</gene>
<dbReference type="InterPro" id="IPR042095">
    <property type="entry name" value="SUMF_sf"/>
</dbReference>
<dbReference type="PANTHER" id="PTHR23150:SF19">
    <property type="entry name" value="FORMYLGLYCINE-GENERATING ENZYME"/>
    <property type="match status" value="1"/>
</dbReference>
<organism evidence="3 4">
    <name type="scientific">Marivita lacus</name>
    <dbReference type="NCBI Taxonomy" id="1323742"/>
    <lineage>
        <taxon>Bacteria</taxon>
        <taxon>Pseudomonadati</taxon>
        <taxon>Pseudomonadota</taxon>
        <taxon>Alphaproteobacteria</taxon>
        <taxon>Rhodobacterales</taxon>
        <taxon>Roseobacteraceae</taxon>
        <taxon>Marivita</taxon>
    </lineage>
</organism>
<sequence>MGKALHGGSGSGAAFLLSGMIAMKYRITLASVALVAVAGAALLWLRAPEPLPLLQTVQIAAGPQNYRPAGEYRQGTRIIDAPMRTQDAAALEIMKFHVTEAEYARCVARVACAAAPTTGRADLAQTNINHGDATAYAAWLSDRTGQHWRLPTDAEWMRAAAERGNDDGFAVDANGDDPSRRWIANYRREVELRGEADLVLHPIGHFGQNTRGVSDMAGNVWEWTATCFQNGTLTADGAAFATRSDYCGVRAVQGKHRAFVIDFVRDARVGGCAAGVPPDYLGFRLVRDGAG</sequence>
<feature type="transmembrane region" description="Helical" evidence="1">
    <location>
        <begin position="27"/>
        <end position="45"/>
    </location>
</feature>
<name>A0ABQ1L562_9RHOB</name>
<dbReference type="InterPro" id="IPR005532">
    <property type="entry name" value="SUMF_dom"/>
</dbReference>
<feature type="domain" description="Sulfatase-modifying factor enzyme-like" evidence="2">
    <location>
        <begin position="56"/>
        <end position="287"/>
    </location>
</feature>
<dbReference type="EMBL" id="BMFC01000013">
    <property type="protein sequence ID" value="GGC17817.1"/>
    <property type="molecule type" value="Genomic_DNA"/>
</dbReference>
<comment type="caution">
    <text evidence="3">The sequence shown here is derived from an EMBL/GenBank/DDBJ whole genome shotgun (WGS) entry which is preliminary data.</text>
</comment>
<dbReference type="Proteomes" id="UP000645462">
    <property type="component" value="Unassembled WGS sequence"/>
</dbReference>
<keyword evidence="1" id="KW-1133">Transmembrane helix</keyword>
<protein>
    <submittedName>
        <fullName evidence="3">Nitrate reductase</fullName>
    </submittedName>
</protein>
<accession>A0ABQ1L562</accession>
<dbReference type="Gene3D" id="3.90.1580.10">
    <property type="entry name" value="paralog of FGE (formylglycine-generating enzyme)"/>
    <property type="match status" value="1"/>
</dbReference>
<keyword evidence="4" id="KW-1185">Reference proteome</keyword>
<keyword evidence="1" id="KW-0472">Membrane</keyword>
<dbReference type="InterPro" id="IPR051043">
    <property type="entry name" value="Sulfatase_Mod_Factor_Kinase"/>
</dbReference>
<keyword evidence="1" id="KW-0812">Transmembrane</keyword>
<evidence type="ECO:0000313" key="4">
    <source>
        <dbReference type="Proteomes" id="UP000645462"/>
    </source>
</evidence>
<dbReference type="Pfam" id="PF03781">
    <property type="entry name" value="FGE-sulfatase"/>
    <property type="match status" value="1"/>
</dbReference>
<dbReference type="InterPro" id="IPR016187">
    <property type="entry name" value="CTDL_fold"/>
</dbReference>
<dbReference type="PANTHER" id="PTHR23150">
    <property type="entry name" value="SULFATASE MODIFYING FACTOR 1, 2"/>
    <property type="match status" value="1"/>
</dbReference>
<evidence type="ECO:0000259" key="2">
    <source>
        <dbReference type="Pfam" id="PF03781"/>
    </source>
</evidence>